<accession>A0AAN6D4U4</accession>
<dbReference type="InterPro" id="IPR002130">
    <property type="entry name" value="Cyclophilin-type_PPIase_dom"/>
</dbReference>
<dbReference type="SUPFAM" id="SSF50891">
    <property type="entry name" value="Cyclophilin-like"/>
    <property type="match status" value="1"/>
</dbReference>
<dbReference type="FunFam" id="2.40.100.10:FF:000025">
    <property type="entry name" value="Peptidyl-prolyl cis-trans isomerase CYP19-2"/>
    <property type="match status" value="1"/>
</dbReference>
<name>A0AAN6D4U4_9ASCO</name>
<evidence type="ECO:0000256" key="4">
    <source>
        <dbReference type="RuleBase" id="RU363019"/>
    </source>
</evidence>
<evidence type="ECO:0000313" key="8">
    <source>
        <dbReference type="Proteomes" id="UP000697297"/>
    </source>
</evidence>
<dbReference type="PRINTS" id="PR00153">
    <property type="entry name" value="CSAPPISMRASE"/>
</dbReference>
<dbReference type="GO" id="GO:0003755">
    <property type="term" value="F:peptidyl-prolyl cis-trans isomerase activity"/>
    <property type="evidence" value="ECO:0007669"/>
    <property type="project" value="UniProtKB-UniRule"/>
</dbReference>
<dbReference type="InterPro" id="IPR029000">
    <property type="entry name" value="Cyclophilin-like_dom_sf"/>
</dbReference>
<dbReference type="GO" id="GO:0016018">
    <property type="term" value="F:cyclosporin A binding"/>
    <property type="evidence" value="ECO:0007669"/>
    <property type="project" value="TreeGrafter"/>
</dbReference>
<dbReference type="PROSITE" id="PS00170">
    <property type="entry name" value="CSA_PPIASE_1"/>
    <property type="match status" value="1"/>
</dbReference>
<organism evidence="6 9">
    <name type="scientific">Ogataea haglerorum</name>
    <dbReference type="NCBI Taxonomy" id="1937702"/>
    <lineage>
        <taxon>Eukaryota</taxon>
        <taxon>Fungi</taxon>
        <taxon>Dikarya</taxon>
        <taxon>Ascomycota</taxon>
        <taxon>Saccharomycotina</taxon>
        <taxon>Pichiomycetes</taxon>
        <taxon>Pichiales</taxon>
        <taxon>Pichiaceae</taxon>
        <taxon>Ogataea</taxon>
    </lineage>
</organism>
<dbReference type="GO" id="GO:0005737">
    <property type="term" value="C:cytoplasm"/>
    <property type="evidence" value="ECO:0007669"/>
    <property type="project" value="TreeGrafter"/>
</dbReference>
<keyword evidence="8" id="KW-1185">Reference proteome</keyword>
<gene>
    <name evidence="6" type="ORF">KL933_003264</name>
    <name evidence="7" type="ORF">KL946_003911</name>
</gene>
<feature type="domain" description="PPIase cyclophilin-type" evidence="5">
    <location>
        <begin position="5"/>
        <end position="166"/>
    </location>
</feature>
<evidence type="ECO:0000256" key="2">
    <source>
        <dbReference type="ARBA" id="ARBA00023110"/>
    </source>
</evidence>
<dbReference type="PROSITE" id="PS50072">
    <property type="entry name" value="CSA_PPIASE_2"/>
    <property type="match status" value="1"/>
</dbReference>
<dbReference type="EMBL" id="JAHLUH010000008">
    <property type="protein sequence ID" value="KAG7726981.1"/>
    <property type="molecule type" value="Genomic_DNA"/>
</dbReference>
<dbReference type="Gene3D" id="2.40.100.10">
    <property type="entry name" value="Cyclophilin-like"/>
    <property type="match status" value="1"/>
</dbReference>
<sequence length="167" mass="18756">MTIVFLDVSLGPKPLGRVKIELYTEQLPRTTENFRQFCTGEYRELGRPIGYKNSRFHRVVPGFMIQGGDFVRGNGTGSKTIYGVDSFEDEGFMFKNEPMTVAMANSGPNTNGCQFFINLAHNSFLDGKHVVFGRVIEGKDIIRTIEHVTVDNERPVIDINISNCGEM</sequence>
<dbReference type="GO" id="GO:0006457">
    <property type="term" value="P:protein folding"/>
    <property type="evidence" value="ECO:0007669"/>
    <property type="project" value="InterPro"/>
</dbReference>
<proteinExistence type="inferred from homology"/>
<dbReference type="EMBL" id="JAHLUN010000010">
    <property type="protein sequence ID" value="KAG7763810.1"/>
    <property type="molecule type" value="Genomic_DNA"/>
</dbReference>
<dbReference type="PANTHER" id="PTHR11071">
    <property type="entry name" value="PEPTIDYL-PROLYL CIS-TRANS ISOMERASE"/>
    <property type="match status" value="1"/>
</dbReference>
<reference evidence="6 8" key="1">
    <citation type="journal article" date="2021" name="G3 (Bethesda)">
        <title>Genomic diversity, chromosomal rearrangements, and interspecies hybridization in the ogataea polymorpha species complex.</title>
        <authorList>
            <person name="Hanson S.J."/>
            <person name="Cinneide E.O."/>
            <person name="Salzberg L.I."/>
            <person name="Wolfe K.H."/>
            <person name="McGowan J."/>
            <person name="Fitzpatrick D.A."/>
            <person name="Matlin K."/>
        </authorList>
    </citation>
    <scope>NUCLEOTIDE SEQUENCE</scope>
    <source>
        <strain evidence="7">81-436-3</strain>
        <strain evidence="6">83-405-1</strain>
    </source>
</reference>
<dbReference type="InterPro" id="IPR024936">
    <property type="entry name" value="Cyclophilin-type_PPIase"/>
</dbReference>
<evidence type="ECO:0000313" key="9">
    <source>
        <dbReference type="Proteomes" id="UP000738402"/>
    </source>
</evidence>
<keyword evidence="2 4" id="KW-0697">Rotamase</keyword>
<evidence type="ECO:0000256" key="1">
    <source>
        <dbReference type="ARBA" id="ARBA00000971"/>
    </source>
</evidence>
<evidence type="ECO:0000259" key="5">
    <source>
        <dbReference type="PROSITE" id="PS50072"/>
    </source>
</evidence>
<dbReference type="PIRSF" id="PIRSF001467">
    <property type="entry name" value="Peptidylpro_ismrse"/>
    <property type="match status" value="1"/>
</dbReference>
<dbReference type="InterPro" id="IPR020892">
    <property type="entry name" value="Cyclophilin-type_PPIase_CS"/>
</dbReference>
<dbReference type="EC" id="5.2.1.8" evidence="4"/>
<evidence type="ECO:0000256" key="3">
    <source>
        <dbReference type="ARBA" id="ARBA00023235"/>
    </source>
</evidence>
<dbReference type="Pfam" id="PF00160">
    <property type="entry name" value="Pro_isomerase"/>
    <property type="match status" value="1"/>
</dbReference>
<comment type="caution">
    <text evidence="6">The sequence shown here is derived from an EMBL/GenBank/DDBJ whole genome shotgun (WGS) entry which is preliminary data.</text>
</comment>
<comment type="similarity">
    <text evidence="4">Belongs to the cyclophilin-type PPIase family.</text>
</comment>
<evidence type="ECO:0000313" key="6">
    <source>
        <dbReference type="EMBL" id="KAG7726981.1"/>
    </source>
</evidence>
<comment type="catalytic activity">
    <reaction evidence="1 4">
        <text>[protein]-peptidylproline (omega=180) = [protein]-peptidylproline (omega=0)</text>
        <dbReference type="Rhea" id="RHEA:16237"/>
        <dbReference type="Rhea" id="RHEA-COMP:10747"/>
        <dbReference type="Rhea" id="RHEA-COMP:10748"/>
        <dbReference type="ChEBI" id="CHEBI:83833"/>
        <dbReference type="ChEBI" id="CHEBI:83834"/>
        <dbReference type="EC" id="5.2.1.8"/>
    </reaction>
</comment>
<dbReference type="PANTHER" id="PTHR11071:SF561">
    <property type="entry name" value="PEPTIDYL-PROLYL CIS-TRANS ISOMERASE D-RELATED"/>
    <property type="match status" value="1"/>
</dbReference>
<protein>
    <recommendedName>
        <fullName evidence="4">Peptidyl-prolyl cis-trans isomerase</fullName>
        <shortName evidence="4">PPIase</shortName>
        <ecNumber evidence="4">5.2.1.8</ecNumber>
    </recommendedName>
</protein>
<dbReference type="Proteomes" id="UP000738402">
    <property type="component" value="Unassembled WGS sequence"/>
</dbReference>
<comment type="function">
    <text evidence="4">PPIases accelerate the folding of proteins. It catalyzes the cis-trans isomerization of proline imidic peptide bonds in oligopeptides.</text>
</comment>
<keyword evidence="3 4" id="KW-0413">Isomerase</keyword>
<dbReference type="AlphaFoldDB" id="A0AAN6D4U4"/>
<dbReference type="Proteomes" id="UP000697297">
    <property type="component" value="Unassembled WGS sequence"/>
</dbReference>
<evidence type="ECO:0000313" key="7">
    <source>
        <dbReference type="EMBL" id="KAG7763810.1"/>
    </source>
</evidence>